<protein>
    <submittedName>
        <fullName evidence="2">Pyrophosphatase PpaX</fullName>
        <ecNumber evidence="2">3.6.1.1</ecNumber>
    </submittedName>
</protein>
<proteinExistence type="predicted"/>
<dbReference type="Gene3D" id="1.10.150.240">
    <property type="entry name" value="Putative phosphatase, domain 2"/>
    <property type="match status" value="1"/>
</dbReference>
<dbReference type="EMBL" id="MCGH01000002">
    <property type="protein sequence ID" value="ODM07250.1"/>
    <property type="molecule type" value="Genomic_DNA"/>
</dbReference>
<evidence type="ECO:0000313" key="2">
    <source>
        <dbReference type="EMBL" id="ODM07250.1"/>
    </source>
</evidence>
<evidence type="ECO:0000256" key="1">
    <source>
        <dbReference type="ARBA" id="ARBA00022801"/>
    </source>
</evidence>
<dbReference type="InterPro" id="IPR041492">
    <property type="entry name" value="HAD_2"/>
</dbReference>
<dbReference type="InterPro" id="IPR023198">
    <property type="entry name" value="PGP-like_dom2"/>
</dbReference>
<dbReference type="EC" id="3.6.1.1" evidence="2"/>
<dbReference type="NCBIfam" id="TIGR01549">
    <property type="entry name" value="HAD-SF-IA-v1"/>
    <property type="match status" value="1"/>
</dbReference>
<dbReference type="PRINTS" id="PR00413">
    <property type="entry name" value="HADHALOGNASE"/>
</dbReference>
<dbReference type="AlphaFoldDB" id="A0A1E3AES6"/>
<dbReference type="Gene3D" id="3.40.50.1000">
    <property type="entry name" value="HAD superfamily/HAD-like"/>
    <property type="match status" value="1"/>
</dbReference>
<dbReference type="Pfam" id="PF13419">
    <property type="entry name" value="HAD_2"/>
    <property type="match status" value="1"/>
</dbReference>
<dbReference type="SFLD" id="SFLDG01129">
    <property type="entry name" value="C1.5:_HAD__Beta-PGM__Phosphata"/>
    <property type="match status" value="1"/>
</dbReference>
<dbReference type="GO" id="GO:0004427">
    <property type="term" value="F:inorganic diphosphate phosphatase activity"/>
    <property type="evidence" value="ECO:0007669"/>
    <property type="project" value="UniProtKB-EC"/>
</dbReference>
<gene>
    <name evidence="2" type="primary">ppaX_1</name>
    <name evidence="2" type="ORF">BEI61_03140</name>
</gene>
<comment type="caution">
    <text evidence="2">The sequence shown here is derived from an EMBL/GenBank/DDBJ whole genome shotgun (WGS) entry which is preliminary data.</text>
</comment>
<dbReference type="InterPro" id="IPR036412">
    <property type="entry name" value="HAD-like_sf"/>
</dbReference>
<evidence type="ECO:0000313" key="3">
    <source>
        <dbReference type="Proteomes" id="UP000094067"/>
    </source>
</evidence>
<dbReference type="RefSeq" id="WP_069152939.1">
    <property type="nucleotide sequence ID" value="NZ_MCGH01000002.1"/>
</dbReference>
<dbReference type="InterPro" id="IPR051540">
    <property type="entry name" value="S-2-haloacid_dehalogenase"/>
</dbReference>
<reference evidence="2 3" key="1">
    <citation type="submission" date="2016-07" db="EMBL/GenBank/DDBJ databases">
        <title>Characterization of isolates of Eisenbergiella tayi derived from blood cultures, using whole genome sequencing.</title>
        <authorList>
            <person name="Burdz T."/>
            <person name="Wiebe D."/>
            <person name="Huynh C."/>
            <person name="Bernard K."/>
        </authorList>
    </citation>
    <scope>NUCLEOTIDE SEQUENCE [LARGE SCALE GENOMIC DNA]</scope>
    <source>
        <strain evidence="2 3">NML 110608</strain>
    </source>
</reference>
<organism evidence="2 3">
    <name type="scientific">Eisenbergiella tayi</name>
    <dbReference type="NCBI Taxonomy" id="1432052"/>
    <lineage>
        <taxon>Bacteria</taxon>
        <taxon>Bacillati</taxon>
        <taxon>Bacillota</taxon>
        <taxon>Clostridia</taxon>
        <taxon>Lachnospirales</taxon>
        <taxon>Lachnospiraceae</taxon>
        <taxon>Eisenbergiella</taxon>
    </lineage>
</organism>
<dbReference type="SFLD" id="SFLDS00003">
    <property type="entry name" value="Haloacid_Dehalogenase"/>
    <property type="match status" value="1"/>
</dbReference>
<accession>A0A1E3AES6</accession>
<dbReference type="PANTHER" id="PTHR43316">
    <property type="entry name" value="HYDROLASE, HALOACID DELAHOGENASE-RELATED"/>
    <property type="match status" value="1"/>
</dbReference>
<dbReference type="SUPFAM" id="SSF56784">
    <property type="entry name" value="HAD-like"/>
    <property type="match status" value="1"/>
</dbReference>
<keyword evidence="1 2" id="KW-0378">Hydrolase</keyword>
<dbReference type="InterPro" id="IPR023214">
    <property type="entry name" value="HAD_sf"/>
</dbReference>
<dbReference type="Proteomes" id="UP000094067">
    <property type="component" value="Unassembled WGS sequence"/>
</dbReference>
<dbReference type="InterPro" id="IPR006439">
    <property type="entry name" value="HAD-SF_hydro_IA"/>
</dbReference>
<sequence>MIKNIIFDVYGTLVSTGTGSLEATDKIFNKYHLKQSTKEIYKRWKEVHRIHTKESEEFITEKDVFIKDLDVLFKEYNIEGDAKCEIEPMLDSLLGRELFADVEDVMRVLLDHYNVAIGSTTDTYPLMKNIENTVLNEIPYIFTSELLKQYKPKKLFYEGILSATGWKAQECLFVGDSIDDDIIGPQTVGMKTIFINRKNIDKQELLNIPDYVISSLDELGEIVKSF</sequence>
<name>A0A1E3AES6_9FIRM</name>